<dbReference type="EnsemblPlants" id="AUR62031388-RA">
    <property type="protein sequence ID" value="AUR62031388-RA:cds"/>
    <property type="gene ID" value="AUR62031388"/>
</dbReference>
<reference evidence="1" key="1">
    <citation type="journal article" date="2017" name="Nature">
        <title>The genome of Chenopodium quinoa.</title>
        <authorList>
            <person name="Jarvis D.E."/>
            <person name="Ho Y.S."/>
            <person name="Lightfoot D.J."/>
            <person name="Schmoeckel S.M."/>
            <person name="Li B."/>
            <person name="Borm T.J.A."/>
            <person name="Ohyanagi H."/>
            <person name="Mineta K."/>
            <person name="Michell C.T."/>
            <person name="Saber N."/>
            <person name="Kharbatia N.M."/>
            <person name="Rupper R.R."/>
            <person name="Sharp A.R."/>
            <person name="Dally N."/>
            <person name="Boughton B.A."/>
            <person name="Woo Y.H."/>
            <person name="Gao G."/>
            <person name="Schijlen E.G.W.M."/>
            <person name="Guo X."/>
            <person name="Momin A.A."/>
            <person name="Negrao S."/>
            <person name="Al-Babili S."/>
            <person name="Gehring C."/>
            <person name="Roessner U."/>
            <person name="Jung C."/>
            <person name="Murphy K."/>
            <person name="Arold S.T."/>
            <person name="Gojobori T."/>
            <person name="van der Linden C.G."/>
            <person name="van Loo E.N."/>
            <person name="Jellen E.N."/>
            <person name="Maughan P.J."/>
            <person name="Tester M."/>
        </authorList>
    </citation>
    <scope>NUCLEOTIDE SEQUENCE [LARGE SCALE GENOMIC DNA]</scope>
    <source>
        <strain evidence="1">cv. PI 614886</strain>
    </source>
</reference>
<sequence length="153" mass="17742">MRRFWKSTVFLSSGLEGCKREHVSYPRAFVKETCSDAKVNYKNDKDRCTIDMDVKKYMNMYLEEVFLTTEFVQLLEDFYCVFTDVIKDDKTFSMIKKESVPLAGNRNPRSESILRDCGGPRDEKGHVIEDSMFKLFNDSGGKVRKRSSECITG</sequence>
<dbReference type="Proteomes" id="UP000596660">
    <property type="component" value="Unplaced"/>
</dbReference>
<keyword evidence="2" id="KW-1185">Reference proteome</keyword>
<organism evidence="1 2">
    <name type="scientific">Chenopodium quinoa</name>
    <name type="common">Quinoa</name>
    <dbReference type="NCBI Taxonomy" id="63459"/>
    <lineage>
        <taxon>Eukaryota</taxon>
        <taxon>Viridiplantae</taxon>
        <taxon>Streptophyta</taxon>
        <taxon>Embryophyta</taxon>
        <taxon>Tracheophyta</taxon>
        <taxon>Spermatophyta</taxon>
        <taxon>Magnoliopsida</taxon>
        <taxon>eudicotyledons</taxon>
        <taxon>Gunneridae</taxon>
        <taxon>Pentapetalae</taxon>
        <taxon>Caryophyllales</taxon>
        <taxon>Chenopodiaceae</taxon>
        <taxon>Chenopodioideae</taxon>
        <taxon>Atripliceae</taxon>
        <taxon>Chenopodium</taxon>
    </lineage>
</organism>
<proteinExistence type="predicted"/>
<dbReference type="Gramene" id="AUR62031388-RA">
    <property type="protein sequence ID" value="AUR62031388-RA:cds"/>
    <property type="gene ID" value="AUR62031388"/>
</dbReference>
<reference evidence="1" key="2">
    <citation type="submission" date="2021-03" db="UniProtKB">
        <authorList>
            <consortium name="EnsemblPlants"/>
        </authorList>
    </citation>
    <scope>IDENTIFICATION</scope>
</reference>
<protein>
    <submittedName>
        <fullName evidence="1">Uncharacterized protein</fullName>
    </submittedName>
</protein>
<name>A0A803MKP7_CHEQI</name>
<evidence type="ECO:0000313" key="2">
    <source>
        <dbReference type="Proteomes" id="UP000596660"/>
    </source>
</evidence>
<evidence type="ECO:0000313" key="1">
    <source>
        <dbReference type="EnsemblPlants" id="AUR62031388-RA:cds"/>
    </source>
</evidence>
<accession>A0A803MKP7</accession>
<dbReference type="AlphaFoldDB" id="A0A803MKP7"/>